<dbReference type="InterPro" id="IPR013563">
    <property type="entry name" value="Oligopep_ABC_C"/>
</dbReference>
<dbReference type="Proteomes" id="UP000231987">
    <property type="component" value="Unassembled WGS sequence"/>
</dbReference>
<dbReference type="InterPro" id="IPR027417">
    <property type="entry name" value="P-loop_NTPase"/>
</dbReference>
<dbReference type="Pfam" id="PF00005">
    <property type="entry name" value="ABC_tran"/>
    <property type="match status" value="1"/>
</dbReference>
<dbReference type="FunFam" id="3.40.50.300:FF:000016">
    <property type="entry name" value="Oligopeptide ABC transporter ATP-binding component"/>
    <property type="match status" value="1"/>
</dbReference>
<dbReference type="SUPFAM" id="SSF52540">
    <property type="entry name" value="P-loop containing nucleoside triphosphate hydrolases"/>
    <property type="match status" value="1"/>
</dbReference>
<name>A0A2J0YU07_RHIML</name>
<evidence type="ECO:0000313" key="10">
    <source>
        <dbReference type="Proteomes" id="UP000231987"/>
    </source>
</evidence>
<keyword evidence="5 9" id="KW-0067">ATP-binding</keyword>
<comment type="subcellular location">
    <subcellularLocation>
        <location evidence="1">Cell inner membrane</location>
        <topology evidence="1">Peripheral membrane protein</topology>
    </subcellularLocation>
</comment>
<evidence type="ECO:0000256" key="6">
    <source>
        <dbReference type="ARBA" id="ARBA00022970"/>
    </source>
</evidence>
<dbReference type="Pfam" id="PF08352">
    <property type="entry name" value="oligo_HPY"/>
    <property type="match status" value="1"/>
</dbReference>
<dbReference type="InterPro" id="IPR003593">
    <property type="entry name" value="AAA+_ATPase"/>
</dbReference>
<dbReference type="GO" id="GO:0005886">
    <property type="term" value="C:plasma membrane"/>
    <property type="evidence" value="ECO:0007669"/>
    <property type="project" value="UniProtKB-SubCell"/>
</dbReference>
<dbReference type="EMBL" id="NJGD01000027">
    <property type="protein sequence ID" value="PJR09865.1"/>
    <property type="molecule type" value="Genomic_DNA"/>
</dbReference>
<comment type="similarity">
    <text evidence="2">Belongs to the ABC transporter superfamily.</text>
</comment>
<dbReference type="PROSITE" id="PS50893">
    <property type="entry name" value="ABC_TRANSPORTER_2"/>
    <property type="match status" value="1"/>
</dbReference>
<dbReference type="GO" id="GO:0006865">
    <property type="term" value="P:amino acid transport"/>
    <property type="evidence" value="ECO:0007669"/>
    <property type="project" value="UniProtKB-KW"/>
</dbReference>
<organism evidence="9 10">
    <name type="scientific">Rhizobium meliloti</name>
    <name type="common">Ensifer meliloti</name>
    <name type="synonym">Sinorhizobium meliloti</name>
    <dbReference type="NCBI Taxonomy" id="382"/>
    <lineage>
        <taxon>Bacteria</taxon>
        <taxon>Pseudomonadati</taxon>
        <taxon>Pseudomonadota</taxon>
        <taxon>Alphaproteobacteria</taxon>
        <taxon>Hyphomicrobiales</taxon>
        <taxon>Rhizobiaceae</taxon>
        <taxon>Sinorhizobium/Ensifer group</taxon>
        <taxon>Sinorhizobium</taxon>
    </lineage>
</organism>
<evidence type="ECO:0000256" key="2">
    <source>
        <dbReference type="ARBA" id="ARBA00005417"/>
    </source>
</evidence>
<dbReference type="RefSeq" id="WP_100674774.1">
    <property type="nucleotide sequence ID" value="NZ_NJGD01000027.1"/>
</dbReference>
<evidence type="ECO:0000256" key="7">
    <source>
        <dbReference type="ARBA" id="ARBA00053953"/>
    </source>
</evidence>
<proteinExistence type="inferred from homology"/>
<dbReference type="SMART" id="SM00382">
    <property type="entry name" value="AAA"/>
    <property type="match status" value="1"/>
</dbReference>
<dbReference type="InterPro" id="IPR003439">
    <property type="entry name" value="ABC_transporter-like_ATP-bd"/>
</dbReference>
<dbReference type="PANTHER" id="PTHR43776:SF7">
    <property type="entry name" value="D,D-DIPEPTIDE TRANSPORT ATP-BINDING PROTEIN DDPF-RELATED"/>
    <property type="match status" value="1"/>
</dbReference>
<dbReference type="AlphaFoldDB" id="A0A2J0YU07"/>
<keyword evidence="4" id="KW-0547">Nucleotide-binding</keyword>
<evidence type="ECO:0000256" key="5">
    <source>
        <dbReference type="ARBA" id="ARBA00022840"/>
    </source>
</evidence>
<evidence type="ECO:0000259" key="8">
    <source>
        <dbReference type="PROSITE" id="PS50893"/>
    </source>
</evidence>
<reference evidence="9 10" key="1">
    <citation type="submission" date="2017-06" db="EMBL/GenBank/DDBJ databases">
        <title>Ensifer strains isolated from leguminous trees and herbs display diverse denitrification phenotypes with some acting as strong N2O sinks.</title>
        <authorList>
            <person name="Woliy K."/>
            <person name="Mania D."/>
            <person name="Bakken L.R."/>
            <person name="Frostegard A."/>
        </authorList>
    </citation>
    <scope>NUCLEOTIDE SEQUENCE [LARGE SCALE GENOMIC DNA]</scope>
    <source>
        <strain evidence="9 10">AC50a</strain>
    </source>
</reference>
<keyword evidence="6" id="KW-0029">Amino-acid transport</keyword>
<dbReference type="InterPro" id="IPR050319">
    <property type="entry name" value="ABC_transp_ATP-bind"/>
</dbReference>
<evidence type="ECO:0000256" key="4">
    <source>
        <dbReference type="ARBA" id="ARBA00022741"/>
    </source>
</evidence>
<accession>A0A2J0YU07</accession>
<dbReference type="GO" id="GO:0015833">
    <property type="term" value="P:peptide transport"/>
    <property type="evidence" value="ECO:0007669"/>
    <property type="project" value="InterPro"/>
</dbReference>
<dbReference type="GO" id="GO:0005524">
    <property type="term" value="F:ATP binding"/>
    <property type="evidence" value="ECO:0007669"/>
    <property type="project" value="UniProtKB-KW"/>
</dbReference>
<comment type="function">
    <text evidence="7">Probably part of a binding-protein-dependent transport system y4tOPQRS for a peptide. Probably responsible for energy coupling to the transport system.</text>
</comment>
<dbReference type="PROSITE" id="PS00211">
    <property type="entry name" value="ABC_TRANSPORTER_1"/>
    <property type="match status" value="1"/>
</dbReference>
<evidence type="ECO:0000313" key="9">
    <source>
        <dbReference type="EMBL" id="PJR09865.1"/>
    </source>
</evidence>
<keyword evidence="3" id="KW-0813">Transport</keyword>
<sequence length="265" mass="29204">MSEIVLNVRNLTREFRLGAWGSSATILKAVDGVSFSVRQGRTLAIVGESGSGKTTVGRVVASFDNPTSGEIDLEGKPILQMNKRERKEVRKSVQMVFQNPLSSLNPRKTIGATLEEPLKVNGIGTHRERSVAVSAMLHKVGLQEEHANRYPGSFSGGQRQRIAIARALMLQPKVIVADEPVSALDVSIQAQILNLLMDLQDEFRIAYIFISHDLSVVRHIAHDVLVMYRGKVVEHGPTEQIFSAPAHEYTRTLLDAAPSMRRAFG</sequence>
<dbReference type="Gene3D" id="3.40.50.300">
    <property type="entry name" value="P-loop containing nucleotide triphosphate hydrolases"/>
    <property type="match status" value="1"/>
</dbReference>
<evidence type="ECO:0000256" key="3">
    <source>
        <dbReference type="ARBA" id="ARBA00022448"/>
    </source>
</evidence>
<dbReference type="GO" id="GO:0016887">
    <property type="term" value="F:ATP hydrolysis activity"/>
    <property type="evidence" value="ECO:0007669"/>
    <property type="project" value="InterPro"/>
</dbReference>
<dbReference type="CDD" id="cd03257">
    <property type="entry name" value="ABC_NikE_OppD_transporters"/>
    <property type="match status" value="1"/>
</dbReference>
<dbReference type="GO" id="GO:0055085">
    <property type="term" value="P:transmembrane transport"/>
    <property type="evidence" value="ECO:0007669"/>
    <property type="project" value="UniProtKB-ARBA"/>
</dbReference>
<evidence type="ECO:0000256" key="1">
    <source>
        <dbReference type="ARBA" id="ARBA00004417"/>
    </source>
</evidence>
<gene>
    <name evidence="9" type="ORF">CEJ86_30530</name>
</gene>
<comment type="caution">
    <text evidence="9">The sequence shown here is derived from an EMBL/GenBank/DDBJ whole genome shotgun (WGS) entry which is preliminary data.</text>
</comment>
<feature type="domain" description="ABC transporter" evidence="8">
    <location>
        <begin position="6"/>
        <end position="254"/>
    </location>
</feature>
<dbReference type="PANTHER" id="PTHR43776">
    <property type="entry name" value="TRANSPORT ATP-BINDING PROTEIN"/>
    <property type="match status" value="1"/>
</dbReference>
<protein>
    <submittedName>
        <fullName evidence="9">Peptide ABC transporter ATP-binding protein</fullName>
    </submittedName>
</protein>
<dbReference type="InterPro" id="IPR017871">
    <property type="entry name" value="ABC_transporter-like_CS"/>
</dbReference>